<accession>A0A670JXN4</accession>
<dbReference type="GO" id="GO:0005096">
    <property type="term" value="F:GTPase activator activity"/>
    <property type="evidence" value="ECO:0007669"/>
    <property type="project" value="TreeGrafter"/>
</dbReference>
<dbReference type="Proteomes" id="UP000472272">
    <property type="component" value="Chromosome 1"/>
</dbReference>
<name>A0A670JXN4_PODMU</name>
<dbReference type="PROSITE" id="PS50238">
    <property type="entry name" value="RHOGAP"/>
    <property type="match status" value="1"/>
</dbReference>
<dbReference type="SUPFAM" id="SSF48350">
    <property type="entry name" value="GTPase activation domain, GAP"/>
    <property type="match status" value="1"/>
</dbReference>
<evidence type="ECO:0000313" key="3">
    <source>
        <dbReference type="Proteomes" id="UP000472272"/>
    </source>
</evidence>
<dbReference type="GO" id="GO:0051256">
    <property type="term" value="P:mitotic spindle midzone assembly"/>
    <property type="evidence" value="ECO:0007669"/>
    <property type="project" value="TreeGrafter"/>
</dbReference>
<keyword evidence="3" id="KW-1185">Reference proteome</keyword>
<protein>
    <recommendedName>
        <fullName evidence="1">Rho-GAP domain-containing protein</fullName>
    </recommendedName>
</protein>
<dbReference type="GO" id="GO:0032154">
    <property type="term" value="C:cleavage furrow"/>
    <property type="evidence" value="ECO:0007669"/>
    <property type="project" value="TreeGrafter"/>
</dbReference>
<dbReference type="GO" id="GO:0007266">
    <property type="term" value="P:Rho protein signal transduction"/>
    <property type="evidence" value="ECO:0007669"/>
    <property type="project" value="TreeGrafter"/>
</dbReference>
<dbReference type="GeneTree" id="ENSGT00940000154610"/>
<sequence>MLLTSGALPSLDQVADVNVICGVLKDFLRSLKEPLMTFALHPAFLRASEIPDEAARQTALCHVVMKLPLANRDTLAFLVLHLHR</sequence>
<dbReference type="Ensembl" id="ENSPMRT00000030994.1">
    <property type="protein sequence ID" value="ENSPMRP00000029221.1"/>
    <property type="gene ID" value="ENSPMRG00000018886.1"/>
</dbReference>
<dbReference type="GO" id="GO:0051233">
    <property type="term" value="C:spindle midzone"/>
    <property type="evidence" value="ECO:0007669"/>
    <property type="project" value="TreeGrafter"/>
</dbReference>
<dbReference type="PANTHER" id="PTHR46199:SF4">
    <property type="entry name" value="RAC GTPASE-ACTIVATING PROTEIN 1"/>
    <property type="match status" value="1"/>
</dbReference>
<proteinExistence type="predicted"/>
<evidence type="ECO:0000259" key="1">
    <source>
        <dbReference type="PROSITE" id="PS50238"/>
    </source>
</evidence>
<reference evidence="2 3" key="1">
    <citation type="journal article" date="2019" name="Proc. Natl. Acad. Sci. U.S.A.">
        <title>Regulatory changes in pterin and carotenoid genes underlie balanced color polymorphisms in the wall lizard.</title>
        <authorList>
            <person name="Andrade P."/>
            <person name="Pinho C."/>
            <person name="Perez I de Lanuza G."/>
            <person name="Afonso S."/>
            <person name="Brejcha J."/>
            <person name="Rubin C.J."/>
            <person name="Wallerman O."/>
            <person name="Pereira P."/>
            <person name="Sabatino S.J."/>
            <person name="Bellati A."/>
            <person name="Pellitteri-Rosa D."/>
            <person name="Bosakova Z."/>
            <person name="Bunikis I."/>
            <person name="Carretero M.A."/>
            <person name="Feiner N."/>
            <person name="Marsik P."/>
            <person name="Pauperio F."/>
            <person name="Salvi D."/>
            <person name="Soler L."/>
            <person name="While G.M."/>
            <person name="Uller T."/>
            <person name="Font E."/>
            <person name="Andersson L."/>
            <person name="Carneiro M."/>
        </authorList>
    </citation>
    <scope>NUCLEOTIDE SEQUENCE</scope>
</reference>
<dbReference type="Pfam" id="PF00620">
    <property type="entry name" value="RhoGAP"/>
    <property type="match status" value="1"/>
</dbReference>
<dbReference type="GO" id="GO:0000281">
    <property type="term" value="P:mitotic cytokinesis"/>
    <property type="evidence" value="ECO:0007669"/>
    <property type="project" value="TreeGrafter"/>
</dbReference>
<dbReference type="AlphaFoldDB" id="A0A670JXN4"/>
<dbReference type="InterPro" id="IPR000198">
    <property type="entry name" value="RhoGAP_dom"/>
</dbReference>
<dbReference type="GO" id="GO:0097149">
    <property type="term" value="C:centralspindlin complex"/>
    <property type="evidence" value="ECO:0007669"/>
    <property type="project" value="TreeGrafter"/>
</dbReference>
<dbReference type="GO" id="GO:0005634">
    <property type="term" value="C:nucleus"/>
    <property type="evidence" value="ECO:0007669"/>
    <property type="project" value="TreeGrafter"/>
</dbReference>
<dbReference type="GO" id="GO:0030496">
    <property type="term" value="C:midbody"/>
    <property type="evidence" value="ECO:0007669"/>
    <property type="project" value="TreeGrafter"/>
</dbReference>
<reference evidence="2" key="3">
    <citation type="submission" date="2025-09" db="UniProtKB">
        <authorList>
            <consortium name="Ensembl"/>
        </authorList>
    </citation>
    <scope>IDENTIFICATION</scope>
</reference>
<dbReference type="Gene3D" id="1.10.555.10">
    <property type="entry name" value="Rho GTPase activation protein"/>
    <property type="match status" value="1"/>
</dbReference>
<dbReference type="PANTHER" id="PTHR46199">
    <property type="entry name" value="RAC GTPASE-ACTIVATING PROTEIN 1"/>
    <property type="match status" value="1"/>
</dbReference>
<organism evidence="2 3">
    <name type="scientific">Podarcis muralis</name>
    <name type="common">Wall lizard</name>
    <name type="synonym">Lacerta muralis</name>
    <dbReference type="NCBI Taxonomy" id="64176"/>
    <lineage>
        <taxon>Eukaryota</taxon>
        <taxon>Metazoa</taxon>
        <taxon>Chordata</taxon>
        <taxon>Craniata</taxon>
        <taxon>Vertebrata</taxon>
        <taxon>Euteleostomi</taxon>
        <taxon>Lepidosauria</taxon>
        <taxon>Squamata</taxon>
        <taxon>Bifurcata</taxon>
        <taxon>Unidentata</taxon>
        <taxon>Episquamata</taxon>
        <taxon>Laterata</taxon>
        <taxon>Lacertibaenia</taxon>
        <taxon>Lacertidae</taxon>
        <taxon>Podarcis</taxon>
    </lineage>
</organism>
<dbReference type="OMA" id="QTEDDMM"/>
<dbReference type="InterPro" id="IPR008936">
    <property type="entry name" value="Rho_GTPase_activation_prot"/>
</dbReference>
<reference evidence="2" key="2">
    <citation type="submission" date="2025-08" db="UniProtKB">
        <authorList>
            <consortium name="Ensembl"/>
        </authorList>
    </citation>
    <scope>IDENTIFICATION</scope>
</reference>
<evidence type="ECO:0000313" key="2">
    <source>
        <dbReference type="Ensembl" id="ENSPMRP00000029221.1"/>
    </source>
</evidence>
<feature type="domain" description="Rho-GAP" evidence="1">
    <location>
        <begin position="1"/>
        <end position="84"/>
    </location>
</feature>